<protein>
    <submittedName>
        <fullName evidence="4">Methylmalonate-semialdehyde dehydrogenase [acylating], mitochondrial-like isoform X2</fullName>
    </submittedName>
</protein>
<name>A0ABM3RMA9_SPIOL</name>
<evidence type="ECO:0000259" key="2">
    <source>
        <dbReference type="Pfam" id="PF00171"/>
    </source>
</evidence>
<dbReference type="InterPro" id="IPR016162">
    <property type="entry name" value="Ald_DH_N"/>
</dbReference>
<dbReference type="Proteomes" id="UP000813463">
    <property type="component" value="Chromosome 3"/>
</dbReference>
<sequence length="797" mass="86975">MEDNQQDSMRPPLPQTFKDREELINYVRDFGVSQGYVMTIRKSRKDISVVLGCDRGGGRRSRNKSEAPKRKRKESSRLINCPFEVIGRKEVDAWELHIRNGEHNHEPLKDMSEHRFSRRFNEEEARQVKEMIEAGIKPRQVLETLKQSNPQLQTTPRHLYNLKAKIREGNFSGSFKSWRPNVSAAGASSDKINEIKVSNFIGGKFVESQGIIFDVVVNPATQEVVSQVPSTTYEEFKAAVMSAKEAFPSWKNTPVFSRQRMMMKLQELIHRDKEKLALIISTEQGKTIKNAHADILHWLEVVEHACEITAVQWGEFVANASNAIDTYSIREPLGVCAGICNSNFSAMVPLWMFLVAITCGNTFVLKPSEKNPGASMKLAELTIEAGLPDGVLNIVHGGNDILNYVCEDDDVKAISYVGSYMDGMDIYAKATARGKRVEANTGSKNQAVVMPDACVDATLDALVASGLVAAGDPCMSLSSVIFVGHATPWEEELVKRAKTLKVSGGTDAGADVGPVLSKEVKDEICRFVQRAVESGARAILDGRNIMVPGYEDGNFVGPTILSGVTTSMECCKEDIFGPVLLCTQVNSLEDAVAIINQQKFGNGASIFTTSGITARKFQNAVEIGLIGINVPVPFQLTESFAGKAGIQFYTKVKIVAQQWREPTSKGILSSKNLTSNQAVPATVPSSSDIDISSDETSDSKSSQGEMTYQEGPVNIPSTENDPCCSATSMPLASTSELSSPNKTTPLASTSELSSPNRTTPLASTSELSSPNRTTLLTELLSESRAPDNSLYLPFTVT</sequence>
<dbReference type="InterPro" id="IPR015590">
    <property type="entry name" value="Aldehyde_DH_dom"/>
</dbReference>
<dbReference type="InterPro" id="IPR014842">
    <property type="entry name" value="AFT"/>
</dbReference>
<dbReference type="InterPro" id="IPR016163">
    <property type="entry name" value="Ald_DH_C"/>
</dbReference>
<dbReference type="GeneID" id="110778534"/>
<evidence type="ECO:0000256" key="1">
    <source>
        <dbReference type="SAM" id="MobiDB-lite"/>
    </source>
</evidence>
<feature type="domain" description="Aldehyde dehydrogenase" evidence="2">
    <location>
        <begin position="216"/>
        <end position="642"/>
    </location>
</feature>
<organism evidence="3 4">
    <name type="scientific">Spinacia oleracea</name>
    <name type="common">Spinach</name>
    <dbReference type="NCBI Taxonomy" id="3562"/>
    <lineage>
        <taxon>Eukaryota</taxon>
        <taxon>Viridiplantae</taxon>
        <taxon>Streptophyta</taxon>
        <taxon>Embryophyta</taxon>
        <taxon>Tracheophyta</taxon>
        <taxon>Spermatophyta</taxon>
        <taxon>Magnoliopsida</taxon>
        <taxon>eudicotyledons</taxon>
        <taxon>Gunneridae</taxon>
        <taxon>Pentapetalae</taxon>
        <taxon>Caryophyllales</taxon>
        <taxon>Chenopodiaceae</taxon>
        <taxon>Chenopodioideae</taxon>
        <taxon>Anserineae</taxon>
        <taxon>Spinacia</taxon>
    </lineage>
</organism>
<feature type="compositionally biased region" description="Polar residues" evidence="1">
    <location>
        <begin position="715"/>
        <end position="770"/>
    </location>
</feature>
<dbReference type="RefSeq" id="XP_056696739.1">
    <property type="nucleotide sequence ID" value="XM_056840761.1"/>
</dbReference>
<dbReference type="CDD" id="cd07085">
    <property type="entry name" value="ALDH_F6_MMSDH"/>
    <property type="match status" value="1"/>
</dbReference>
<dbReference type="PANTHER" id="PTHR43866">
    <property type="entry name" value="MALONATE-SEMIALDEHYDE DEHYDROGENASE"/>
    <property type="match status" value="1"/>
</dbReference>
<feature type="region of interest" description="Disordered" evidence="1">
    <location>
        <begin position="676"/>
        <end position="770"/>
    </location>
</feature>
<dbReference type="NCBIfam" id="TIGR01722">
    <property type="entry name" value="MMSDH"/>
    <property type="match status" value="1"/>
</dbReference>
<gene>
    <name evidence="4" type="primary">LOC110778534</name>
</gene>
<dbReference type="Gene3D" id="3.40.605.10">
    <property type="entry name" value="Aldehyde Dehydrogenase, Chain A, domain 1"/>
    <property type="match status" value="1"/>
</dbReference>
<evidence type="ECO:0000313" key="3">
    <source>
        <dbReference type="Proteomes" id="UP000813463"/>
    </source>
</evidence>
<accession>A0ABM3RMA9</accession>
<dbReference type="Pfam" id="PF00171">
    <property type="entry name" value="Aldedh"/>
    <property type="match status" value="1"/>
</dbReference>
<proteinExistence type="predicted"/>
<dbReference type="PANTHER" id="PTHR43866:SF1">
    <property type="entry name" value="METHYLMALONATE-SEMIALDEHYDE DEHYDROGENASE (COA ACYLATING)"/>
    <property type="match status" value="1"/>
</dbReference>
<reference evidence="4" key="2">
    <citation type="submission" date="2025-08" db="UniProtKB">
        <authorList>
            <consortium name="RefSeq"/>
        </authorList>
    </citation>
    <scope>IDENTIFICATION</scope>
    <source>
        <tissue evidence="4">Leaf</tissue>
    </source>
</reference>
<reference evidence="3" key="1">
    <citation type="journal article" date="2021" name="Nat. Commun.">
        <title>Genomic analyses provide insights into spinach domestication and the genetic basis of agronomic traits.</title>
        <authorList>
            <person name="Cai X."/>
            <person name="Sun X."/>
            <person name="Xu C."/>
            <person name="Sun H."/>
            <person name="Wang X."/>
            <person name="Ge C."/>
            <person name="Zhang Z."/>
            <person name="Wang Q."/>
            <person name="Fei Z."/>
            <person name="Jiao C."/>
            <person name="Wang Q."/>
        </authorList>
    </citation>
    <scope>NUCLEOTIDE SEQUENCE [LARGE SCALE GENOMIC DNA]</scope>
    <source>
        <strain evidence="3">cv. Varoflay</strain>
    </source>
</reference>
<dbReference type="Gene3D" id="3.40.309.10">
    <property type="entry name" value="Aldehyde Dehydrogenase, Chain A, domain 2"/>
    <property type="match status" value="1"/>
</dbReference>
<dbReference type="Pfam" id="PF08731">
    <property type="entry name" value="AFT"/>
    <property type="match status" value="1"/>
</dbReference>
<dbReference type="SUPFAM" id="SSF53720">
    <property type="entry name" value="ALDH-like"/>
    <property type="match status" value="1"/>
</dbReference>
<evidence type="ECO:0000313" key="4">
    <source>
        <dbReference type="RefSeq" id="XP_056696739.1"/>
    </source>
</evidence>
<feature type="region of interest" description="Disordered" evidence="1">
    <location>
        <begin position="53"/>
        <end position="74"/>
    </location>
</feature>
<keyword evidence="3" id="KW-1185">Reference proteome</keyword>
<dbReference type="InterPro" id="IPR016161">
    <property type="entry name" value="Ald_DH/histidinol_DH"/>
</dbReference>
<dbReference type="InterPro" id="IPR010061">
    <property type="entry name" value="MeMal-semiAld_DH"/>
</dbReference>